<keyword evidence="1" id="KW-0472">Membrane</keyword>
<accession>A0ABS2ZRK2</accession>
<dbReference type="Proteomes" id="UP001296923">
    <property type="component" value="Unassembled WGS sequence"/>
</dbReference>
<sequence>MDIKLISGLVSATVALLIAILNHFIITPIKEKRERKRQQLKNLYAPLYSLLNTRINMVKDISIKHNKIMLGTRTDVKYFNKEYMEIFLLENMGFASDELISVWIRYSSSITIDEKKTLEFVKTVVKEYNQLKKDLGLAFNQQELITGIPEVIKDFKDKL</sequence>
<feature type="transmembrane region" description="Helical" evidence="1">
    <location>
        <begin position="6"/>
        <end position="26"/>
    </location>
</feature>
<proteinExistence type="predicted"/>
<evidence type="ECO:0008006" key="4">
    <source>
        <dbReference type="Google" id="ProtNLM"/>
    </source>
</evidence>
<keyword evidence="1" id="KW-1133">Transmembrane helix</keyword>
<protein>
    <recommendedName>
        <fullName evidence="4">DUF4760 domain-containing protein</fullName>
    </recommendedName>
</protein>
<name>A0ABS2ZRK2_9BACL</name>
<keyword evidence="1" id="KW-0812">Transmembrane</keyword>
<evidence type="ECO:0000313" key="3">
    <source>
        <dbReference type="Proteomes" id="UP001296923"/>
    </source>
</evidence>
<dbReference type="RefSeq" id="WP_205726308.1">
    <property type="nucleotide sequence ID" value="NZ_JAFHKR010000039.1"/>
</dbReference>
<keyword evidence="3" id="KW-1185">Reference proteome</keyword>
<organism evidence="2 3">
    <name type="scientific">Fictibacillus nanhaiensis</name>
    <dbReference type="NCBI Taxonomy" id="742169"/>
    <lineage>
        <taxon>Bacteria</taxon>
        <taxon>Bacillati</taxon>
        <taxon>Bacillota</taxon>
        <taxon>Bacilli</taxon>
        <taxon>Bacillales</taxon>
        <taxon>Fictibacillaceae</taxon>
        <taxon>Fictibacillus</taxon>
    </lineage>
</organism>
<reference evidence="2 3" key="1">
    <citation type="submission" date="2021-01" db="EMBL/GenBank/DDBJ databases">
        <title>Genome Sequencing of Type Strains.</title>
        <authorList>
            <person name="Lemaire J.F."/>
            <person name="Inderbitzin P."/>
            <person name="Collins S.B."/>
            <person name="Wespe N."/>
            <person name="Knight-Connoni V."/>
        </authorList>
    </citation>
    <scope>NUCLEOTIDE SEQUENCE [LARGE SCALE GENOMIC DNA]</scope>
    <source>
        <strain evidence="2 3">DSM 23009</strain>
    </source>
</reference>
<dbReference type="EMBL" id="JAFHKR010000039">
    <property type="protein sequence ID" value="MBN3555491.1"/>
    <property type="molecule type" value="Genomic_DNA"/>
</dbReference>
<gene>
    <name evidence="2" type="ORF">JYA63_14525</name>
</gene>
<comment type="caution">
    <text evidence="2">The sequence shown here is derived from an EMBL/GenBank/DDBJ whole genome shotgun (WGS) entry which is preliminary data.</text>
</comment>
<evidence type="ECO:0000256" key="1">
    <source>
        <dbReference type="SAM" id="Phobius"/>
    </source>
</evidence>
<evidence type="ECO:0000313" key="2">
    <source>
        <dbReference type="EMBL" id="MBN3555491.1"/>
    </source>
</evidence>